<dbReference type="EMBL" id="BAABDQ010000026">
    <property type="protein sequence ID" value="GAA3590686.1"/>
    <property type="molecule type" value="Genomic_DNA"/>
</dbReference>
<comment type="caution">
    <text evidence="3">The sequence shown here is derived from an EMBL/GenBank/DDBJ whole genome shotgun (WGS) entry which is preliminary data.</text>
</comment>
<keyword evidence="4" id="KW-1185">Reference proteome</keyword>
<organism evidence="3 4">
    <name type="scientific">Nonomuraea rosea</name>
    <dbReference type="NCBI Taxonomy" id="638574"/>
    <lineage>
        <taxon>Bacteria</taxon>
        <taxon>Bacillati</taxon>
        <taxon>Actinomycetota</taxon>
        <taxon>Actinomycetes</taxon>
        <taxon>Streptosporangiales</taxon>
        <taxon>Streptosporangiaceae</taxon>
        <taxon>Nonomuraea</taxon>
    </lineage>
</organism>
<proteinExistence type="predicted"/>
<reference evidence="4" key="1">
    <citation type="journal article" date="2019" name="Int. J. Syst. Evol. Microbiol.">
        <title>The Global Catalogue of Microorganisms (GCM) 10K type strain sequencing project: providing services to taxonomists for standard genome sequencing and annotation.</title>
        <authorList>
            <consortium name="The Broad Institute Genomics Platform"/>
            <consortium name="The Broad Institute Genome Sequencing Center for Infectious Disease"/>
            <person name="Wu L."/>
            <person name="Ma J."/>
        </authorList>
    </citation>
    <scope>NUCLEOTIDE SEQUENCE [LARGE SCALE GENOMIC DNA]</scope>
    <source>
        <strain evidence="4">JCM 17326</strain>
    </source>
</reference>
<feature type="region of interest" description="Disordered" evidence="1">
    <location>
        <begin position="204"/>
        <end position="232"/>
    </location>
</feature>
<feature type="domain" description="Flavoprotein" evidence="2">
    <location>
        <begin position="25"/>
        <end position="171"/>
    </location>
</feature>
<evidence type="ECO:0000259" key="2">
    <source>
        <dbReference type="Pfam" id="PF02441"/>
    </source>
</evidence>
<dbReference type="InterPro" id="IPR003382">
    <property type="entry name" value="Flavoprotein"/>
</dbReference>
<dbReference type="Pfam" id="PF02441">
    <property type="entry name" value="Flavoprotein"/>
    <property type="match status" value="1"/>
</dbReference>
<feature type="region of interest" description="Disordered" evidence="1">
    <location>
        <begin position="403"/>
        <end position="450"/>
    </location>
</feature>
<dbReference type="SUPFAM" id="SSF52507">
    <property type="entry name" value="Homo-oligomeric flavin-containing Cys decarboxylases, HFCD"/>
    <property type="match status" value="1"/>
</dbReference>
<dbReference type="Gene3D" id="3.40.50.1950">
    <property type="entry name" value="Flavin prenyltransferase-like"/>
    <property type="match status" value="1"/>
</dbReference>
<dbReference type="PANTHER" id="PTHR14359:SF6">
    <property type="entry name" value="PHOSPHOPANTOTHENOYLCYSTEINE DECARBOXYLASE"/>
    <property type="match status" value="1"/>
</dbReference>
<sequence>MSDPSPFLRPGTPVSRPSAMPGVSRLLLVVTGSLAARNLPFALTLLRGSRPGLSVRAVVTRNAERFVTRAALAPEVDEVMVDEWPDDAAQARHVEWAEWAQAVVVYPMTLHFMGRLALGLADTPALLAAQCTRALVVLAPALPPGGVESAAYQSHWSALRERPNVVLVPPRPGISTATGRPDSWLSTLAQAIEAVDARWDAQGDARWDAQGDTPGEERRTRRDVPAEDGTGHLLMEVTPSDGGFVWRRRPGRLAHSGFAPVDSALNAKLAGLLDGPDVRLAPGEQDGESRAYRVAGAESAARVLLRDGPTAQVERLMRGLGRALREVHAVAPGDVTGPPRALRRLEEWLAGDSRSAPAAAAGAVLADRLGAKSWERLRDWCAEQNADPDVVLSHGAPGLGSLAVIPPAGQDVDGPPDPEPLAPAPDVGPRVSPDVHSGTGSDADPRVRPEGRGVGELLIGEDVCAAPWYHDLAWIAGELVELRWLNDGDPQEWQRLLDALFEGYGRDLGEDANRLIALRIALHLHDISAYVGLDAALLATYAGFLDFLVNLDGGSPHARTS</sequence>
<dbReference type="InterPro" id="IPR036551">
    <property type="entry name" value="Flavin_trans-like"/>
</dbReference>
<dbReference type="RefSeq" id="WP_345571403.1">
    <property type="nucleotide sequence ID" value="NZ_BAABDQ010000026.1"/>
</dbReference>
<evidence type="ECO:0000313" key="4">
    <source>
        <dbReference type="Proteomes" id="UP001500630"/>
    </source>
</evidence>
<protein>
    <recommendedName>
        <fullName evidence="2">Flavoprotein domain-containing protein</fullName>
    </recommendedName>
</protein>
<gene>
    <name evidence="3" type="ORF">GCM10022419_086680</name>
</gene>
<evidence type="ECO:0000256" key="1">
    <source>
        <dbReference type="SAM" id="MobiDB-lite"/>
    </source>
</evidence>
<accession>A0ABP6YUP7</accession>
<dbReference type="Proteomes" id="UP001500630">
    <property type="component" value="Unassembled WGS sequence"/>
</dbReference>
<name>A0ABP6YUP7_9ACTN</name>
<evidence type="ECO:0000313" key="3">
    <source>
        <dbReference type="EMBL" id="GAA3590686.1"/>
    </source>
</evidence>
<dbReference type="PANTHER" id="PTHR14359">
    <property type="entry name" value="HOMO-OLIGOMERIC FLAVIN CONTAINING CYS DECARBOXYLASE FAMILY"/>
    <property type="match status" value="1"/>
</dbReference>
<feature type="compositionally biased region" description="Basic and acidic residues" evidence="1">
    <location>
        <begin position="204"/>
        <end position="225"/>
    </location>
</feature>